<evidence type="ECO:0000313" key="6">
    <source>
        <dbReference type="Proteomes" id="UP000559256"/>
    </source>
</evidence>
<dbReference type="InterPro" id="IPR006094">
    <property type="entry name" value="Oxid_FAD_bind_N"/>
</dbReference>
<evidence type="ECO:0000256" key="2">
    <source>
        <dbReference type="ARBA" id="ARBA00023002"/>
    </source>
</evidence>
<dbReference type="Proteomes" id="UP000559256">
    <property type="component" value="Unassembled WGS sequence"/>
</dbReference>
<comment type="similarity">
    <text evidence="1">Belongs to the oxygen-dependent FAD-linked oxidoreductase family.</text>
</comment>
<dbReference type="InterPro" id="IPR036318">
    <property type="entry name" value="FAD-bd_PCMH-like_sf"/>
</dbReference>
<evidence type="ECO:0000256" key="3">
    <source>
        <dbReference type="SAM" id="SignalP"/>
    </source>
</evidence>
<dbReference type="PANTHER" id="PTHR13878">
    <property type="entry name" value="GULONOLACTONE OXIDASE"/>
    <property type="match status" value="1"/>
</dbReference>
<gene>
    <name evidence="5" type="ORF">D9758_011762</name>
</gene>
<evidence type="ECO:0000313" key="5">
    <source>
        <dbReference type="EMBL" id="KAF5349314.1"/>
    </source>
</evidence>
<dbReference type="InterPro" id="IPR016166">
    <property type="entry name" value="FAD-bd_PCMH"/>
</dbReference>
<feature type="chain" id="PRO_5034038093" description="FAD-binding PCMH-type domain-containing protein" evidence="3">
    <location>
        <begin position="17"/>
        <end position="570"/>
    </location>
</feature>
<evidence type="ECO:0000259" key="4">
    <source>
        <dbReference type="PROSITE" id="PS51387"/>
    </source>
</evidence>
<keyword evidence="3" id="KW-0732">Signal</keyword>
<dbReference type="InterPro" id="IPR016169">
    <property type="entry name" value="FAD-bd_PCMH_sub2"/>
</dbReference>
<dbReference type="PANTHER" id="PTHR13878:SF91">
    <property type="entry name" value="FAD BINDING DOMAIN PROTEIN (AFU_ORTHOLOGUE AFUA_6G12070)-RELATED"/>
    <property type="match status" value="1"/>
</dbReference>
<dbReference type="Pfam" id="PF08031">
    <property type="entry name" value="BBE"/>
    <property type="match status" value="1"/>
</dbReference>
<comment type="caution">
    <text evidence="5">The sequence shown here is derived from an EMBL/GenBank/DDBJ whole genome shotgun (WGS) entry which is preliminary data.</text>
</comment>
<dbReference type="AlphaFoldDB" id="A0A8H5CXR4"/>
<dbReference type="Gene3D" id="3.40.462.20">
    <property type="match status" value="1"/>
</dbReference>
<dbReference type="Gene3D" id="3.30.465.10">
    <property type="match status" value="1"/>
</dbReference>
<evidence type="ECO:0000256" key="1">
    <source>
        <dbReference type="ARBA" id="ARBA00005466"/>
    </source>
</evidence>
<accession>A0A8H5CXR4</accession>
<dbReference type="SUPFAM" id="SSF56176">
    <property type="entry name" value="FAD-binding/transporter-associated domain-like"/>
    <property type="match status" value="1"/>
</dbReference>
<dbReference type="InterPro" id="IPR012951">
    <property type="entry name" value="BBE"/>
</dbReference>
<keyword evidence="6" id="KW-1185">Reference proteome</keyword>
<dbReference type="OrthoDB" id="9983560at2759"/>
<dbReference type="Pfam" id="PF01565">
    <property type="entry name" value="FAD_binding_4"/>
    <property type="match status" value="1"/>
</dbReference>
<feature type="domain" description="FAD-binding PCMH-type" evidence="4">
    <location>
        <begin position="118"/>
        <end position="303"/>
    </location>
</feature>
<dbReference type="PROSITE" id="PS51387">
    <property type="entry name" value="FAD_PCMH"/>
    <property type="match status" value="1"/>
</dbReference>
<feature type="signal peptide" evidence="3">
    <location>
        <begin position="1"/>
        <end position="16"/>
    </location>
</feature>
<organism evidence="5 6">
    <name type="scientific">Tetrapyrgos nigripes</name>
    <dbReference type="NCBI Taxonomy" id="182062"/>
    <lineage>
        <taxon>Eukaryota</taxon>
        <taxon>Fungi</taxon>
        <taxon>Dikarya</taxon>
        <taxon>Basidiomycota</taxon>
        <taxon>Agaricomycotina</taxon>
        <taxon>Agaricomycetes</taxon>
        <taxon>Agaricomycetidae</taxon>
        <taxon>Agaricales</taxon>
        <taxon>Marasmiineae</taxon>
        <taxon>Marasmiaceae</taxon>
        <taxon>Tetrapyrgos</taxon>
    </lineage>
</organism>
<dbReference type="InterPro" id="IPR050432">
    <property type="entry name" value="FAD-linked_Oxidoreductases_BP"/>
</dbReference>
<sequence>MKTLCFLPLLATAVVGQSASNCRCLYNDPCWPSEDEFSQLQSNLSQPLIRPVPPASPCYPADDPSGNCTEVLQNAGDGRWLADQAGAMQSMNYQSFILPNGTIEACYVNASLGFPCEQGSIPPIGVDALSAEDIQAAVAFASQHNLRVVIKNTGHDLLGRSMARDAFMIWTHHLKNITYNPAFVPEGAPENETYDALTLQAGVQWFEAYDAAEANGRMLIGGVTNGGSVGSAGGWLLGGGHSAFSPQHGLGVDNVVQFTVVVASGEHLTANAHINPDLFWALRGGGGGTYGVVTSVTYRTHEVTPVISVLVNFNFSSPAVVTDVLSELFRIWPNLSDAAWGGYTITTRSTYTGIYVAPNMSLADVNATISPFFQFVQQTAGPANSSTSLTEFDGFFPWYQVLFGAEPSFAPNVFNREVVSRLYPREVLEDHERLAAAVANFTDQITIPHVAGAAVSKVDPDAMGLNPAWRSAMIHMVARANWADGLTADEIHSIEDRLRDELAVMEGLNPGGGAYLNEASLYELDFQKTFFGDHYERLESIKATYDPKDLFIVAEGVGSERWDASLNCKV</sequence>
<dbReference type="GO" id="GO:0016491">
    <property type="term" value="F:oxidoreductase activity"/>
    <property type="evidence" value="ECO:0007669"/>
    <property type="project" value="UniProtKB-KW"/>
</dbReference>
<keyword evidence="2" id="KW-0560">Oxidoreductase</keyword>
<dbReference type="EMBL" id="JAACJM010000082">
    <property type="protein sequence ID" value="KAF5349314.1"/>
    <property type="molecule type" value="Genomic_DNA"/>
</dbReference>
<protein>
    <recommendedName>
        <fullName evidence="4">FAD-binding PCMH-type domain-containing protein</fullName>
    </recommendedName>
</protein>
<dbReference type="GO" id="GO:0071949">
    <property type="term" value="F:FAD binding"/>
    <property type="evidence" value="ECO:0007669"/>
    <property type="project" value="InterPro"/>
</dbReference>
<reference evidence="5 6" key="1">
    <citation type="journal article" date="2020" name="ISME J.">
        <title>Uncovering the hidden diversity of litter-decomposition mechanisms in mushroom-forming fungi.</title>
        <authorList>
            <person name="Floudas D."/>
            <person name="Bentzer J."/>
            <person name="Ahren D."/>
            <person name="Johansson T."/>
            <person name="Persson P."/>
            <person name="Tunlid A."/>
        </authorList>
    </citation>
    <scope>NUCLEOTIDE SEQUENCE [LARGE SCALE GENOMIC DNA]</scope>
    <source>
        <strain evidence="5 6">CBS 291.85</strain>
    </source>
</reference>
<name>A0A8H5CXR4_9AGAR</name>
<proteinExistence type="inferred from homology"/>